<protein>
    <recommendedName>
        <fullName evidence="3">ABM domain-containing protein</fullName>
    </recommendedName>
</protein>
<proteinExistence type="predicted"/>
<evidence type="ECO:0008006" key="3">
    <source>
        <dbReference type="Google" id="ProtNLM"/>
    </source>
</evidence>
<evidence type="ECO:0000313" key="1">
    <source>
        <dbReference type="EMBL" id="WCT12499.1"/>
    </source>
</evidence>
<dbReference type="EMBL" id="CP117167">
    <property type="protein sequence ID" value="WCT12499.1"/>
    <property type="molecule type" value="Genomic_DNA"/>
</dbReference>
<name>A0ABY7T8B9_9SPHI</name>
<dbReference type="RefSeq" id="WP_273630765.1">
    <property type="nucleotide sequence ID" value="NZ_CP117167.1"/>
</dbReference>
<keyword evidence="2" id="KW-1185">Reference proteome</keyword>
<accession>A0ABY7T8B9</accession>
<sequence length="103" mass="11726">MKIVRVQYTTTQAYAATNQQNIKNVVNDLKQLNHPGIKYSTYLLEDGKTFMHFDQFENEEAHELLTSLASFKKFAAELEASGLEVEPKLELPTLIASTETFWG</sequence>
<reference evidence="1 2" key="1">
    <citation type="submission" date="2023-02" db="EMBL/GenBank/DDBJ databases">
        <title>Genome sequence of Mucilaginibacter jinjuensis strain KACC 16571.</title>
        <authorList>
            <person name="Kim S."/>
            <person name="Heo J."/>
            <person name="Kwon S.-W."/>
        </authorList>
    </citation>
    <scope>NUCLEOTIDE SEQUENCE [LARGE SCALE GENOMIC DNA]</scope>
    <source>
        <strain evidence="1 2">KACC 16571</strain>
    </source>
</reference>
<evidence type="ECO:0000313" key="2">
    <source>
        <dbReference type="Proteomes" id="UP001216139"/>
    </source>
</evidence>
<organism evidence="1 2">
    <name type="scientific">Mucilaginibacter jinjuensis</name>
    <dbReference type="NCBI Taxonomy" id="1176721"/>
    <lineage>
        <taxon>Bacteria</taxon>
        <taxon>Pseudomonadati</taxon>
        <taxon>Bacteroidota</taxon>
        <taxon>Sphingobacteriia</taxon>
        <taxon>Sphingobacteriales</taxon>
        <taxon>Sphingobacteriaceae</taxon>
        <taxon>Mucilaginibacter</taxon>
    </lineage>
</organism>
<dbReference type="Proteomes" id="UP001216139">
    <property type="component" value="Chromosome"/>
</dbReference>
<gene>
    <name evidence="1" type="ORF">PQO05_00960</name>
</gene>